<feature type="transmembrane region" description="Helical" evidence="1">
    <location>
        <begin position="389"/>
        <end position="411"/>
    </location>
</feature>
<dbReference type="InterPro" id="IPR046345">
    <property type="entry name" value="TraB_PrgY-like"/>
</dbReference>
<proteinExistence type="predicted"/>
<keyword evidence="1" id="KW-1133">Transmembrane helix</keyword>
<dbReference type="Proteomes" id="UP001596013">
    <property type="component" value="Unassembled WGS sequence"/>
</dbReference>
<organism evidence="2 3">
    <name type="scientific">Rhodanobacter umsongensis</name>
    <dbReference type="NCBI Taxonomy" id="633153"/>
    <lineage>
        <taxon>Bacteria</taxon>
        <taxon>Pseudomonadati</taxon>
        <taxon>Pseudomonadota</taxon>
        <taxon>Gammaproteobacteria</taxon>
        <taxon>Lysobacterales</taxon>
        <taxon>Rhodanobacteraceae</taxon>
        <taxon>Rhodanobacter</taxon>
    </lineage>
</organism>
<evidence type="ECO:0000313" key="3">
    <source>
        <dbReference type="Proteomes" id="UP001596013"/>
    </source>
</evidence>
<keyword evidence="3" id="KW-1185">Reference proteome</keyword>
<gene>
    <name evidence="2" type="ORF">ACFPME_12800</name>
</gene>
<dbReference type="Pfam" id="PF01963">
    <property type="entry name" value="TraB_PrgY_gumN"/>
    <property type="match status" value="1"/>
</dbReference>
<keyword evidence="1" id="KW-0812">Transmembrane</keyword>
<feature type="transmembrane region" description="Helical" evidence="1">
    <location>
        <begin position="307"/>
        <end position="336"/>
    </location>
</feature>
<keyword evidence="1" id="KW-0472">Membrane</keyword>
<evidence type="ECO:0000256" key="1">
    <source>
        <dbReference type="SAM" id="Phobius"/>
    </source>
</evidence>
<sequence length="415" mass="44874">MSVSETQATLLCALQGQPIERVQRDGVEYVLLGTAHVSRSSVEAVDALLAHEHFDAVAVELCDSRAQSMRDPEAFKQMDLFKVIRQGKAGMVAASLVLSTFQKRLADQSGIQPGAEMKAAMDGAEQRQLPLWLIDREVGTTLKRAWRSVGFGQRFGLLGGLLASVFEREEIAQGEIEKLKQGDLLESAFSEFASESKPLYESLIGERDAFMAARLRQEAARTASIDSTGAPGRRVLVVIGAGHLKGLCALLREQQDDPAATVAELASMPAKARWPKWLAAALVLLVFAAIAWAFHRNAALGAHALMAWVLFTGGFAALGALAAGAHPLSILAAFIAAPIKPFRPGIPAGGISAMAEAWVRRPRVVDFDTLRDDIVHWSGWWKNRVARTLLNFFLVGVGTIVGEYSAGIHIFKSLI</sequence>
<dbReference type="CDD" id="cd14726">
    <property type="entry name" value="TraB_PrgY-like"/>
    <property type="match status" value="1"/>
</dbReference>
<dbReference type="NCBIfam" id="TIGR00261">
    <property type="entry name" value="traB"/>
    <property type="match status" value="1"/>
</dbReference>
<evidence type="ECO:0000313" key="2">
    <source>
        <dbReference type="EMBL" id="MFC5437440.1"/>
    </source>
</evidence>
<dbReference type="EMBL" id="JBHSMK010000009">
    <property type="protein sequence ID" value="MFC5437440.1"/>
    <property type="molecule type" value="Genomic_DNA"/>
</dbReference>
<dbReference type="InterPro" id="IPR005230">
    <property type="entry name" value="TraB_bac"/>
</dbReference>
<protein>
    <submittedName>
        <fullName evidence="2">TraB/GumN family protein</fullName>
    </submittedName>
</protein>
<dbReference type="PANTHER" id="PTHR21530">
    <property type="entry name" value="PHEROMONE SHUTDOWN PROTEIN"/>
    <property type="match status" value="1"/>
</dbReference>
<name>A0ABW0JNC8_9GAMM</name>
<dbReference type="PANTHER" id="PTHR21530:SF7">
    <property type="entry name" value="TRAB DOMAIN-CONTAINING PROTEIN"/>
    <property type="match status" value="1"/>
</dbReference>
<comment type="caution">
    <text evidence="2">The sequence shown here is derived from an EMBL/GenBank/DDBJ whole genome shotgun (WGS) entry which is preliminary data.</text>
</comment>
<dbReference type="RefSeq" id="WP_377305906.1">
    <property type="nucleotide sequence ID" value="NZ_JBHSMK010000009.1"/>
</dbReference>
<dbReference type="InterPro" id="IPR002816">
    <property type="entry name" value="TraB/PrgY/GumN_fam"/>
</dbReference>
<reference evidence="3" key="1">
    <citation type="journal article" date="2019" name="Int. J. Syst. Evol. Microbiol.">
        <title>The Global Catalogue of Microorganisms (GCM) 10K type strain sequencing project: providing services to taxonomists for standard genome sequencing and annotation.</title>
        <authorList>
            <consortium name="The Broad Institute Genomics Platform"/>
            <consortium name="The Broad Institute Genome Sequencing Center for Infectious Disease"/>
            <person name="Wu L."/>
            <person name="Ma J."/>
        </authorList>
    </citation>
    <scope>NUCLEOTIDE SEQUENCE [LARGE SCALE GENOMIC DNA]</scope>
    <source>
        <strain evidence="3">JCM 17130</strain>
    </source>
</reference>
<accession>A0ABW0JNC8</accession>
<feature type="transmembrane region" description="Helical" evidence="1">
    <location>
        <begin position="277"/>
        <end position="295"/>
    </location>
</feature>